<gene>
    <name evidence="1" type="ORF">T4D_7643</name>
</gene>
<accession>A0A0V1F2V7</accession>
<organism evidence="1 2">
    <name type="scientific">Trichinella pseudospiralis</name>
    <name type="common">Parasitic roundworm</name>
    <dbReference type="NCBI Taxonomy" id="6337"/>
    <lineage>
        <taxon>Eukaryota</taxon>
        <taxon>Metazoa</taxon>
        <taxon>Ecdysozoa</taxon>
        <taxon>Nematoda</taxon>
        <taxon>Enoplea</taxon>
        <taxon>Dorylaimia</taxon>
        <taxon>Trichinellida</taxon>
        <taxon>Trichinellidae</taxon>
        <taxon>Trichinella</taxon>
    </lineage>
</organism>
<dbReference type="EMBL" id="JYDT01000587">
    <property type="protein sequence ID" value="KRY80331.1"/>
    <property type="molecule type" value="Genomic_DNA"/>
</dbReference>
<comment type="caution">
    <text evidence="1">The sequence shown here is derived from an EMBL/GenBank/DDBJ whole genome shotgun (WGS) entry which is preliminary data.</text>
</comment>
<keyword evidence="2" id="KW-1185">Reference proteome</keyword>
<reference evidence="1 2" key="1">
    <citation type="submission" date="2015-01" db="EMBL/GenBank/DDBJ databases">
        <title>Evolution of Trichinella species and genotypes.</title>
        <authorList>
            <person name="Korhonen P.K."/>
            <person name="Edoardo P."/>
            <person name="Giuseppe L.R."/>
            <person name="Gasser R.B."/>
        </authorList>
    </citation>
    <scope>NUCLEOTIDE SEQUENCE [LARGE SCALE GENOMIC DNA]</scope>
    <source>
        <strain evidence="1">ISS470</strain>
    </source>
</reference>
<dbReference type="AlphaFoldDB" id="A0A0V1F2V7"/>
<name>A0A0V1F2V7_TRIPS</name>
<evidence type="ECO:0000313" key="1">
    <source>
        <dbReference type="EMBL" id="KRY80331.1"/>
    </source>
</evidence>
<protein>
    <submittedName>
        <fullName evidence="1">Uncharacterized protein</fullName>
    </submittedName>
</protein>
<sequence>MVALGADSIDFIEIEAQLQYLCLVFWNLQQAAVVLLMSMTMYGKVGLLCRHLPYQASMKSTLPPSRQVGNKLHADSDKWNTLQRCGCCVSHGGCTKS</sequence>
<proteinExistence type="predicted"/>
<dbReference type="OrthoDB" id="5944169at2759"/>
<dbReference type="Proteomes" id="UP000054995">
    <property type="component" value="Unassembled WGS sequence"/>
</dbReference>
<evidence type="ECO:0000313" key="2">
    <source>
        <dbReference type="Proteomes" id="UP000054995"/>
    </source>
</evidence>